<dbReference type="PANTHER" id="PTHR44675:SF1">
    <property type="entry name" value="P21-ACTIVATED PROTEIN KINASE-INTERACTING PROTEIN 1"/>
    <property type="match status" value="1"/>
</dbReference>
<feature type="region of interest" description="Disordered" evidence="4">
    <location>
        <begin position="1"/>
        <end position="79"/>
    </location>
</feature>
<keyword evidence="1 3" id="KW-0853">WD repeat</keyword>
<evidence type="ECO:0000256" key="3">
    <source>
        <dbReference type="PROSITE-ProRule" id="PRU00221"/>
    </source>
</evidence>
<dbReference type="EMBL" id="OZ037951">
    <property type="protein sequence ID" value="CAL1714477.1"/>
    <property type="molecule type" value="Genomic_DNA"/>
</dbReference>
<dbReference type="SMART" id="SM00320">
    <property type="entry name" value="WD40"/>
    <property type="match status" value="4"/>
</dbReference>
<feature type="repeat" description="WD" evidence="3">
    <location>
        <begin position="124"/>
        <end position="166"/>
    </location>
</feature>
<dbReference type="PROSITE" id="PS00678">
    <property type="entry name" value="WD_REPEATS_1"/>
    <property type="match status" value="2"/>
</dbReference>
<gene>
    <name evidence="5" type="ORF">GFSPODELE1_LOCUS9791</name>
</gene>
<name>A0ABP1E5G1_9APHY</name>
<organism evidence="5 6">
    <name type="scientific">Somion occarium</name>
    <dbReference type="NCBI Taxonomy" id="3059160"/>
    <lineage>
        <taxon>Eukaryota</taxon>
        <taxon>Fungi</taxon>
        <taxon>Dikarya</taxon>
        <taxon>Basidiomycota</taxon>
        <taxon>Agaricomycotina</taxon>
        <taxon>Agaricomycetes</taxon>
        <taxon>Polyporales</taxon>
        <taxon>Cerrenaceae</taxon>
        <taxon>Somion</taxon>
    </lineage>
</organism>
<dbReference type="SUPFAM" id="SSF50978">
    <property type="entry name" value="WD40 repeat-like"/>
    <property type="match status" value="1"/>
</dbReference>
<feature type="region of interest" description="Disordered" evidence="4">
    <location>
        <begin position="411"/>
        <end position="464"/>
    </location>
</feature>
<dbReference type="InterPro" id="IPR019775">
    <property type="entry name" value="WD40_repeat_CS"/>
</dbReference>
<dbReference type="InterPro" id="IPR015943">
    <property type="entry name" value="WD40/YVTN_repeat-like_dom_sf"/>
</dbReference>
<evidence type="ECO:0000256" key="2">
    <source>
        <dbReference type="ARBA" id="ARBA00022737"/>
    </source>
</evidence>
<sequence length="464" mass="50041">MPSSLAARKGALASKLSSRPAKKAKLEAKLKPKVARKGTPPPKASKAFNGSEKVHNVTPKSEPKGKGKAKAVAEDTTGRAQATPLPTSFKVIAGSYEKLLYGLEGTVSVEDSDLKFKLKPLFIFPAHISCIKAVAASPNGGKWLATGSADEIVKVWDLRRRKEIGGLMHHEGSITHLEFPSRSHLLSASEDGHKGSVNSVAIHPSGKVALSVGKDRTLRMWDLMRGKGTASTKLGKEGELVRWSVDGSRFLVQTQSTIDIYSTDMDLLHTIIHPSRLHDVKFCKRVNGEGEVLFAAAEDKKLSVYDVPSDEDTPPTVIAELIGHTNRVKAVDALQIALPSIPNSSRTSTTLVSTISSDGKIRIYDLASLPTVPTNGEKTQLTPVAEYDTKGSRLTCVTLADGDIAIPQAANVNGKRKRGEQDKDEEGESEEEAWSAQEESEGDEDEDELEGEGEEEDEGEYESA</sequence>
<dbReference type="InterPro" id="IPR051959">
    <property type="entry name" value="PAK1-Kinase_Regulator"/>
</dbReference>
<feature type="compositionally biased region" description="Basic and acidic residues" evidence="4">
    <location>
        <begin position="61"/>
        <end position="77"/>
    </location>
</feature>
<evidence type="ECO:0000313" key="5">
    <source>
        <dbReference type="EMBL" id="CAL1714477.1"/>
    </source>
</evidence>
<dbReference type="PROSITE" id="PS50082">
    <property type="entry name" value="WD_REPEATS_2"/>
    <property type="match status" value="2"/>
</dbReference>
<evidence type="ECO:0000313" key="6">
    <source>
        <dbReference type="Proteomes" id="UP001497453"/>
    </source>
</evidence>
<dbReference type="Proteomes" id="UP001497453">
    <property type="component" value="Chromosome 8"/>
</dbReference>
<accession>A0ABP1E5G1</accession>
<evidence type="ECO:0000256" key="1">
    <source>
        <dbReference type="ARBA" id="ARBA00022574"/>
    </source>
</evidence>
<feature type="repeat" description="WD" evidence="3">
    <location>
        <begin position="190"/>
        <end position="231"/>
    </location>
</feature>
<keyword evidence="2" id="KW-0677">Repeat</keyword>
<dbReference type="InterPro" id="IPR001680">
    <property type="entry name" value="WD40_rpt"/>
</dbReference>
<dbReference type="PROSITE" id="PS50294">
    <property type="entry name" value="WD_REPEATS_REGION"/>
    <property type="match status" value="2"/>
</dbReference>
<dbReference type="Pfam" id="PF00400">
    <property type="entry name" value="WD40"/>
    <property type="match status" value="3"/>
</dbReference>
<keyword evidence="6" id="KW-1185">Reference proteome</keyword>
<feature type="compositionally biased region" description="Acidic residues" evidence="4">
    <location>
        <begin position="422"/>
        <end position="464"/>
    </location>
</feature>
<dbReference type="InterPro" id="IPR036322">
    <property type="entry name" value="WD40_repeat_dom_sf"/>
</dbReference>
<proteinExistence type="predicted"/>
<protein>
    <recommendedName>
        <fullName evidence="7">WD40 repeat-like protein</fullName>
    </recommendedName>
</protein>
<dbReference type="PANTHER" id="PTHR44675">
    <property type="entry name" value="PAK1 INTERACTING PROTEIN 1"/>
    <property type="match status" value="1"/>
</dbReference>
<evidence type="ECO:0008006" key="7">
    <source>
        <dbReference type="Google" id="ProtNLM"/>
    </source>
</evidence>
<dbReference type="Gene3D" id="2.130.10.10">
    <property type="entry name" value="YVTN repeat-like/Quinoprotein amine dehydrogenase"/>
    <property type="match status" value="2"/>
</dbReference>
<evidence type="ECO:0000256" key="4">
    <source>
        <dbReference type="SAM" id="MobiDB-lite"/>
    </source>
</evidence>
<reference evidence="6" key="1">
    <citation type="submission" date="2024-04" db="EMBL/GenBank/DDBJ databases">
        <authorList>
            <person name="Shaw F."/>
            <person name="Minotto A."/>
        </authorList>
    </citation>
    <scope>NUCLEOTIDE SEQUENCE [LARGE SCALE GENOMIC DNA]</scope>
</reference>